<evidence type="ECO:0000313" key="3">
    <source>
        <dbReference type="Proteomes" id="UP001152798"/>
    </source>
</evidence>
<protein>
    <submittedName>
        <fullName evidence="2">Uncharacterized protein</fullName>
    </submittedName>
</protein>
<accession>A0A9P0MHV8</accession>
<reference evidence="2" key="1">
    <citation type="submission" date="2022-01" db="EMBL/GenBank/DDBJ databases">
        <authorList>
            <person name="King R."/>
        </authorList>
    </citation>
    <scope>NUCLEOTIDE SEQUENCE</scope>
</reference>
<gene>
    <name evidence="2" type="ORF">NEZAVI_LOCUS8043</name>
</gene>
<feature type="region of interest" description="Disordered" evidence="1">
    <location>
        <begin position="38"/>
        <end position="58"/>
    </location>
</feature>
<dbReference type="Proteomes" id="UP001152798">
    <property type="component" value="Chromosome 4"/>
</dbReference>
<evidence type="ECO:0000256" key="1">
    <source>
        <dbReference type="SAM" id="MobiDB-lite"/>
    </source>
</evidence>
<organism evidence="2 3">
    <name type="scientific">Nezara viridula</name>
    <name type="common">Southern green stink bug</name>
    <name type="synonym">Cimex viridulus</name>
    <dbReference type="NCBI Taxonomy" id="85310"/>
    <lineage>
        <taxon>Eukaryota</taxon>
        <taxon>Metazoa</taxon>
        <taxon>Ecdysozoa</taxon>
        <taxon>Arthropoda</taxon>
        <taxon>Hexapoda</taxon>
        <taxon>Insecta</taxon>
        <taxon>Pterygota</taxon>
        <taxon>Neoptera</taxon>
        <taxon>Paraneoptera</taxon>
        <taxon>Hemiptera</taxon>
        <taxon>Heteroptera</taxon>
        <taxon>Panheteroptera</taxon>
        <taxon>Pentatomomorpha</taxon>
        <taxon>Pentatomoidea</taxon>
        <taxon>Pentatomidae</taxon>
        <taxon>Pentatominae</taxon>
        <taxon>Nezara</taxon>
    </lineage>
</organism>
<dbReference type="AlphaFoldDB" id="A0A9P0MHV8"/>
<sequence length="58" mass="6599">MRQTLFRTFAVDMNVYYMFGVIFALFVALAGVAAVAEPEPEPSPARYRKPHKPHKHHG</sequence>
<name>A0A9P0MHV8_NEZVI</name>
<feature type="compositionally biased region" description="Basic residues" evidence="1">
    <location>
        <begin position="46"/>
        <end position="58"/>
    </location>
</feature>
<proteinExistence type="predicted"/>
<keyword evidence="3" id="KW-1185">Reference proteome</keyword>
<evidence type="ECO:0000313" key="2">
    <source>
        <dbReference type="EMBL" id="CAH1398378.1"/>
    </source>
</evidence>
<dbReference type="EMBL" id="OV725080">
    <property type="protein sequence ID" value="CAH1398378.1"/>
    <property type="molecule type" value="Genomic_DNA"/>
</dbReference>